<name>A0A4R5AGR4_9ACTN</name>
<keyword evidence="5" id="KW-0997">Cell inner membrane</keyword>
<evidence type="ECO:0000256" key="7">
    <source>
        <dbReference type="ARBA" id="ARBA00022692"/>
    </source>
</evidence>
<feature type="domain" description="EamA" evidence="13">
    <location>
        <begin position="154"/>
        <end position="289"/>
    </location>
</feature>
<comment type="similarity">
    <text evidence="2">Belongs to the EamA transporter family.</text>
</comment>
<evidence type="ECO:0000256" key="12">
    <source>
        <dbReference type="SAM" id="Phobius"/>
    </source>
</evidence>
<feature type="transmembrane region" description="Helical" evidence="12">
    <location>
        <begin position="155"/>
        <end position="172"/>
    </location>
</feature>
<keyword evidence="8" id="KW-0448">Lipopolysaccharide biosynthesis</keyword>
<comment type="subcellular location">
    <subcellularLocation>
        <location evidence="1">Cell membrane</location>
        <topology evidence="1">Multi-pass membrane protein</topology>
    </subcellularLocation>
</comment>
<feature type="transmembrane region" description="Helical" evidence="12">
    <location>
        <begin position="184"/>
        <end position="205"/>
    </location>
</feature>
<organism evidence="14 15">
    <name type="scientific">Actinomadura darangshiensis</name>
    <dbReference type="NCBI Taxonomy" id="705336"/>
    <lineage>
        <taxon>Bacteria</taxon>
        <taxon>Bacillati</taxon>
        <taxon>Actinomycetota</taxon>
        <taxon>Actinomycetes</taxon>
        <taxon>Streptosporangiales</taxon>
        <taxon>Thermomonosporaceae</taxon>
        <taxon>Actinomadura</taxon>
    </lineage>
</organism>
<dbReference type="OrthoDB" id="9783707at2"/>
<feature type="transmembrane region" description="Helical" evidence="12">
    <location>
        <begin position="35"/>
        <end position="55"/>
    </location>
</feature>
<dbReference type="Pfam" id="PF00892">
    <property type="entry name" value="EamA"/>
    <property type="match status" value="2"/>
</dbReference>
<dbReference type="InterPro" id="IPR000620">
    <property type="entry name" value="EamA_dom"/>
</dbReference>
<keyword evidence="10" id="KW-0443">Lipid metabolism</keyword>
<evidence type="ECO:0000256" key="6">
    <source>
        <dbReference type="ARBA" id="ARBA00022556"/>
    </source>
</evidence>
<proteinExistence type="inferred from homology"/>
<keyword evidence="11 12" id="KW-0472">Membrane</keyword>
<evidence type="ECO:0000256" key="10">
    <source>
        <dbReference type="ARBA" id="ARBA00023098"/>
    </source>
</evidence>
<keyword evidence="3" id="KW-1003">Cell membrane</keyword>
<dbReference type="GO" id="GO:0009103">
    <property type="term" value="P:lipopolysaccharide biosynthetic process"/>
    <property type="evidence" value="ECO:0007669"/>
    <property type="project" value="UniProtKB-KW"/>
</dbReference>
<evidence type="ECO:0000259" key="13">
    <source>
        <dbReference type="Pfam" id="PF00892"/>
    </source>
</evidence>
<feature type="transmembrane region" description="Helical" evidence="12">
    <location>
        <begin position="61"/>
        <end position="81"/>
    </location>
</feature>
<reference evidence="14 15" key="1">
    <citation type="submission" date="2019-03" db="EMBL/GenBank/DDBJ databases">
        <title>Draft genome sequences of novel Actinobacteria.</title>
        <authorList>
            <person name="Sahin N."/>
            <person name="Ay H."/>
            <person name="Saygin H."/>
        </authorList>
    </citation>
    <scope>NUCLEOTIDE SEQUENCE [LARGE SCALE GENOMIC DNA]</scope>
    <source>
        <strain evidence="14 15">DSM 45941</strain>
    </source>
</reference>
<feature type="transmembrane region" description="Helical" evidence="12">
    <location>
        <begin position="121"/>
        <end position="143"/>
    </location>
</feature>
<dbReference type="GO" id="GO:0005886">
    <property type="term" value="C:plasma membrane"/>
    <property type="evidence" value="ECO:0007669"/>
    <property type="project" value="UniProtKB-SubCell"/>
</dbReference>
<dbReference type="Proteomes" id="UP000295578">
    <property type="component" value="Unassembled WGS sequence"/>
</dbReference>
<protein>
    <submittedName>
        <fullName evidence="14">EamA family transporter</fullName>
    </submittedName>
</protein>
<evidence type="ECO:0000256" key="3">
    <source>
        <dbReference type="ARBA" id="ARBA00022475"/>
    </source>
</evidence>
<evidence type="ECO:0000256" key="9">
    <source>
        <dbReference type="ARBA" id="ARBA00022989"/>
    </source>
</evidence>
<accession>A0A4R5AGR4</accession>
<evidence type="ECO:0000256" key="11">
    <source>
        <dbReference type="ARBA" id="ARBA00023136"/>
    </source>
</evidence>
<keyword evidence="9 12" id="KW-1133">Transmembrane helix</keyword>
<evidence type="ECO:0000256" key="4">
    <source>
        <dbReference type="ARBA" id="ARBA00022516"/>
    </source>
</evidence>
<dbReference type="InterPro" id="IPR037185">
    <property type="entry name" value="EmrE-like"/>
</dbReference>
<dbReference type="PANTHER" id="PTHR30561">
    <property type="entry name" value="SMR FAMILY PROTON-DEPENDENT DRUG EFFLUX TRANSPORTER SUGE"/>
    <property type="match status" value="1"/>
</dbReference>
<sequence length="291" mass="30377">MNGVALSLVLVAAVVHAVWNFSAKRVGRGGAEFVFLYYTVSAIVFAPAAVVFLVLEPERPHWTWLLAALVTAALHVAYGIVLQRGYAVGDLSLVYPLARGTGPLLSVLVAVLFLGEHPGPPGLVGALLVITGVLVVSTGAPAADDASSPARRRAGVFYGVLTGVTIAGYTLWDAHSVTALAVPPLVYFGSGALAQSLLLAPYALCNKPQVTRLWRDHRREVLTIGLLSPVAYLLVLFALRIAPVSLVAPARELSIVLGGLAAWRVLGETNAVRRLAGSLVVLAGIAAIAMA</sequence>
<evidence type="ECO:0000256" key="8">
    <source>
        <dbReference type="ARBA" id="ARBA00022985"/>
    </source>
</evidence>
<feature type="transmembrane region" description="Helical" evidence="12">
    <location>
        <begin position="226"/>
        <end position="251"/>
    </location>
</feature>
<evidence type="ECO:0000313" key="14">
    <source>
        <dbReference type="EMBL" id="TDD71848.1"/>
    </source>
</evidence>
<dbReference type="PANTHER" id="PTHR30561:SF9">
    <property type="entry name" value="4-AMINO-4-DEOXY-L-ARABINOSE-PHOSPHOUNDECAPRENOL FLIPPASE SUBUNIT ARNF-RELATED"/>
    <property type="match status" value="1"/>
</dbReference>
<gene>
    <name evidence="14" type="ORF">E1293_33210</name>
</gene>
<dbReference type="Gene3D" id="1.10.3730.20">
    <property type="match status" value="2"/>
</dbReference>
<evidence type="ECO:0000256" key="5">
    <source>
        <dbReference type="ARBA" id="ARBA00022519"/>
    </source>
</evidence>
<dbReference type="InterPro" id="IPR000390">
    <property type="entry name" value="Small_drug/metabolite_transptr"/>
</dbReference>
<evidence type="ECO:0000313" key="15">
    <source>
        <dbReference type="Proteomes" id="UP000295578"/>
    </source>
</evidence>
<evidence type="ECO:0000256" key="2">
    <source>
        <dbReference type="ARBA" id="ARBA00007362"/>
    </source>
</evidence>
<dbReference type="SUPFAM" id="SSF103481">
    <property type="entry name" value="Multidrug resistance efflux transporter EmrE"/>
    <property type="match status" value="2"/>
</dbReference>
<feature type="transmembrane region" description="Helical" evidence="12">
    <location>
        <begin position="93"/>
        <end position="115"/>
    </location>
</feature>
<keyword evidence="6" id="KW-0441">Lipid A biosynthesis</keyword>
<dbReference type="GO" id="GO:0022857">
    <property type="term" value="F:transmembrane transporter activity"/>
    <property type="evidence" value="ECO:0007669"/>
    <property type="project" value="InterPro"/>
</dbReference>
<dbReference type="EMBL" id="SMKY01000212">
    <property type="protein sequence ID" value="TDD71848.1"/>
    <property type="molecule type" value="Genomic_DNA"/>
</dbReference>
<comment type="caution">
    <text evidence="14">The sequence shown here is derived from an EMBL/GenBank/DDBJ whole genome shotgun (WGS) entry which is preliminary data.</text>
</comment>
<evidence type="ECO:0000256" key="1">
    <source>
        <dbReference type="ARBA" id="ARBA00004651"/>
    </source>
</evidence>
<feature type="transmembrane region" description="Helical" evidence="12">
    <location>
        <begin position="6"/>
        <end position="23"/>
    </location>
</feature>
<keyword evidence="15" id="KW-1185">Reference proteome</keyword>
<keyword evidence="4" id="KW-0444">Lipid biosynthesis</keyword>
<feature type="transmembrane region" description="Helical" evidence="12">
    <location>
        <begin position="271"/>
        <end position="290"/>
    </location>
</feature>
<dbReference type="AlphaFoldDB" id="A0A4R5AGR4"/>
<feature type="domain" description="EamA" evidence="13">
    <location>
        <begin position="6"/>
        <end position="138"/>
    </location>
</feature>
<keyword evidence="7 12" id="KW-0812">Transmembrane</keyword>